<protein>
    <submittedName>
        <fullName evidence="1">Uncharacterized protein</fullName>
    </submittedName>
</protein>
<dbReference type="RefSeq" id="WP_109706358.1">
    <property type="nucleotide sequence ID" value="NZ_QGDB01000003.1"/>
</dbReference>
<dbReference type="Proteomes" id="UP000245865">
    <property type="component" value="Unassembled WGS sequence"/>
</dbReference>
<evidence type="ECO:0000313" key="1">
    <source>
        <dbReference type="EMBL" id="PWL18124.1"/>
    </source>
</evidence>
<keyword evidence="2" id="KW-1185">Reference proteome</keyword>
<organism evidence="1 2">
    <name type="scientific">Falsochrobactrum shanghaiense</name>
    <dbReference type="NCBI Taxonomy" id="2201899"/>
    <lineage>
        <taxon>Bacteria</taxon>
        <taxon>Pseudomonadati</taxon>
        <taxon>Pseudomonadota</taxon>
        <taxon>Alphaproteobacteria</taxon>
        <taxon>Hyphomicrobiales</taxon>
        <taxon>Brucellaceae</taxon>
        <taxon>Falsochrobactrum</taxon>
    </lineage>
</organism>
<name>A0A316J9H4_9HYPH</name>
<accession>A0A316J9H4</accession>
<gene>
    <name evidence="1" type="ORF">DKP76_10415</name>
</gene>
<proteinExistence type="predicted"/>
<comment type="caution">
    <text evidence="1">The sequence shown here is derived from an EMBL/GenBank/DDBJ whole genome shotgun (WGS) entry which is preliminary data.</text>
</comment>
<evidence type="ECO:0000313" key="2">
    <source>
        <dbReference type="Proteomes" id="UP000245865"/>
    </source>
</evidence>
<reference evidence="1 2" key="1">
    <citation type="submission" date="2018-05" db="EMBL/GenBank/DDBJ databases">
        <title>Comparative genomic sequence analysis between strain HN4 and CCM 8460T (Falsochrobactrum ovis) will provide more evidence to prove that HN4 is a new species of Falsochrobactrum.</title>
        <authorList>
            <person name="Lyu W."/>
            <person name="Sun L."/>
            <person name="Yao L."/>
        </authorList>
    </citation>
    <scope>NUCLEOTIDE SEQUENCE [LARGE SCALE GENOMIC DNA]</scope>
    <source>
        <strain evidence="1 2">HN4</strain>
    </source>
</reference>
<sequence>MMIYPVHDLRGRRIGTIMKEDSANPDSRWVAYALHDERKAFPSWEAARNWIEQNADEHR</sequence>
<dbReference type="EMBL" id="QGDB01000003">
    <property type="protein sequence ID" value="PWL18124.1"/>
    <property type="molecule type" value="Genomic_DNA"/>
</dbReference>
<dbReference type="OrthoDB" id="8453187at2"/>
<dbReference type="AlphaFoldDB" id="A0A316J9H4"/>